<dbReference type="OrthoDB" id="3500316at2759"/>
<name>A0A5N6JWK4_MONLA</name>
<evidence type="ECO:0000313" key="2">
    <source>
        <dbReference type="EMBL" id="KAB8293329.1"/>
    </source>
</evidence>
<dbReference type="Proteomes" id="UP000326757">
    <property type="component" value="Unassembled WGS sequence"/>
</dbReference>
<feature type="compositionally biased region" description="Basic and acidic residues" evidence="1">
    <location>
        <begin position="652"/>
        <end position="670"/>
    </location>
</feature>
<reference evidence="2 3" key="1">
    <citation type="submission" date="2019-06" db="EMBL/GenBank/DDBJ databases">
        <title>Genome Sequence of the Brown Rot Fungal Pathogen Monilinia laxa.</title>
        <authorList>
            <person name="De Miccolis Angelini R.M."/>
            <person name="Landi L."/>
            <person name="Abate D."/>
            <person name="Pollastro S."/>
            <person name="Romanazzi G."/>
            <person name="Faretra F."/>
        </authorList>
    </citation>
    <scope>NUCLEOTIDE SEQUENCE [LARGE SCALE GENOMIC DNA]</scope>
    <source>
        <strain evidence="2 3">Mlax316</strain>
    </source>
</reference>
<accession>A0A5N6JWK4</accession>
<gene>
    <name evidence="2" type="ORF">EYC80_007653</name>
</gene>
<feature type="region of interest" description="Disordered" evidence="1">
    <location>
        <begin position="1"/>
        <end position="55"/>
    </location>
</feature>
<dbReference type="AlphaFoldDB" id="A0A5N6JWK4"/>
<dbReference type="EMBL" id="VIGI01000012">
    <property type="protein sequence ID" value="KAB8293329.1"/>
    <property type="molecule type" value="Genomic_DNA"/>
</dbReference>
<evidence type="ECO:0000313" key="3">
    <source>
        <dbReference type="Proteomes" id="UP000326757"/>
    </source>
</evidence>
<keyword evidence="3" id="KW-1185">Reference proteome</keyword>
<protein>
    <submittedName>
        <fullName evidence="2">Uncharacterized protein</fullName>
    </submittedName>
</protein>
<organism evidence="2 3">
    <name type="scientific">Monilinia laxa</name>
    <name type="common">Brown rot fungus</name>
    <name type="synonym">Sclerotinia laxa</name>
    <dbReference type="NCBI Taxonomy" id="61186"/>
    <lineage>
        <taxon>Eukaryota</taxon>
        <taxon>Fungi</taxon>
        <taxon>Dikarya</taxon>
        <taxon>Ascomycota</taxon>
        <taxon>Pezizomycotina</taxon>
        <taxon>Leotiomycetes</taxon>
        <taxon>Helotiales</taxon>
        <taxon>Sclerotiniaceae</taxon>
        <taxon>Monilinia</taxon>
    </lineage>
</organism>
<proteinExistence type="predicted"/>
<evidence type="ECO:0000256" key="1">
    <source>
        <dbReference type="SAM" id="MobiDB-lite"/>
    </source>
</evidence>
<sequence length="738" mass="82334">MEPDDETNMSAPSNSPLFPGLAAHNAAPVSSKKAVPTSAAYTKNEDFSEKSNVSDTITQKVERKSASVSQNVTGNKADNKVTSGTRYLPRLLPKGPRSSFIATKGEPSYGPQITHEKPSPTCSYRQNHFIGRFCFYCRGIEMPWGDEHPIALDTSGKEIRTAPQGALLEGVRDLTAPYEITQLAVLIELSTQLQSPSTIPGFLEVIRSFPRLHDVARRISDLVRELEVLADDGEREKVPNWSNALHDLLKEPTLTRDQYFGRATQKWNLKLNKERTHRAKAPAPVIPSFRLSTRGPQITLTRENAIKNDAKIHGEADVEELTHYLNRNESRGPGYVQFTLDFVDWLRKGAHGTGLAAPQWGHHYVQQYHSVPTAAADTRCPPPQLICESGIKAPEIGGQLDFSARCNSDLNTTPRCSEELSDVEVYDSIDEEGSGEPGFRKLPVVKKNTPGRPGVEWRFLEGSDLENAELGKPDPSKFYLTRVNVHDPLEVDVRQFAAIPGFDWNSPNHIKALNKARAQNRHRVQGKIAETRIPWTKMEKDCLFEEVREAIKSGLNRHSIDWDDIASRLESRFQGVLQKKGAKLAPGVERQMEDGKKDRTLKISRSDRVGYNRSGTATETQALKYPDILQIINHATGLGGKGGRGLLRGPRRGLEEMNDDAKDGEDDRPTKKAKVISRRFTTSPPRELEKRHDDDDDDDADNERSPYGAKEATAVRAAFDLKFTKSKAKQFDANLGKE</sequence>
<feature type="region of interest" description="Disordered" evidence="1">
    <location>
        <begin position="639"/>
        <end position="712"/>
    </location>
</feature>
<comment type="caution">
    <text evidence="2">The sequence shown here is derived from an EMBL/GenBank/DDBJ whole genome shotgun (WGS) entry which is preliminary data.</text>
</comment>